<dbReference type="GO" id="GO:0016787">
    <property type="term" value="F:hydrolase activity"/>
    <property type="evidence" value="ECO:0007669"/>
    <property type="project" value="UniProtKB-KW"/>
</dbReference>
<dbReference type="InterPro" id="IPR050261">
    <property type="entry name" value="FrsA_esterase"/>
</dbReference>
<dbReference type="EMBL" id="FQVQ01000004">
    <property type="protein sequence ID" value="SHF12678.1"/>
    <property type="molecule type" value="Genomic_DNA"/>
</dbReference>
<evidence type="ECO:0000313" key="2">
    <source>
        <dbReference type="EMBL" id="SHF12678.1"/>
    </source>
</evidence>
<proteinExistence type="predicted"/>
<protein>
    <submittedName>
        <fullName evidence="2">Dienelactone hydrolase</fullName>
    </submittedName>
</protein>
<evidence type="ECO:0000313" key="3">
    <source>
        <dbReference type="Proteomes" id="UP000184147"/>
    </source>
</evidence>
<feature type="domain" description="Dienelactone hydrolase" evidence="1">
    <location>
        <begin position="33"/>
        <end position="252"/>
    </location>
</feature>
<accession>A0A1M4Z3Z7</accession>
<reference evidence="2 3" key="1">
    <citation type="submission" date="2016-11" db="EMBL/GenBank/DDBJ databases">
        <authorList>
            <person name="Jaros S."/>
            <person name="Januszkiewicz K."/>
            <person name="Wedrychowicz H."/>
        </authorList>
    </citation>
    <scope>NUCLEOTIDE SEQUENCE [LARGE SCALE GENOMIC DNA]</scope>
    <source>
        <strain evidence="2 3">DSM 25660</strain>
    </source>
</reference>
<dbReference type="PANTHER" id="PTHR22946">
    <property type="entry name" value="DIENELACTONE HYDROLASE DOMAIN-CONTAINING PROTEIN-RELATED"/>
    <property type="match status" value="1"/>
</dbReference>
<dbReference type="SUPFAM" id="SSF53474">
    <property type="entry name" value="alpha/beta-Hydrolases"/>
    <property type="match status" value="1"/>
</dbReference>
<dbReference type="Gene3D" id="3.40.50.1820">
    <property type="entry name" value="alpha/beta hydrolase"/>
    <property type="match status" value="1"/>
</dbReference>
<sequence length="254" mass="28581">MIQKWLSLFCFFTLVSNAQLKSVSYVDEAQALEGLAGIPQKEVAEKRGVLILPAWMGIDSHAQESAEKLQKMGFYTFVADIYGVDQRPKNFKEASEKAGYYKKNFLAYQKRIQLAYNQLVQLGVPSKNIVVMGYCFGGTGALEAARMNLPVRGVVSFHGGLGHDATRPTENINTRVLVLHGADDPYVSQEEIKTFQEEMRIAKADWEMIYYANAVHSFTDKGAGTDNKRGAAYNEKAAIRSWNRMVQFLREVFE</sequence>
<dbReference type="PANTHER" id="PTHR22946:SF0">
    <property type="entry name" value="DIENELACTONE HYDROLASE DOMAIN-CONTAINING PROTEIN"/>
    <property type="match status" value="1"/>
</dbReference>
<dbReference type="AlphaFoldDB" id="A0A1M4Z3Z7"/>
<dbReference type="InterPro" id="IPR002925">
    <property type="entry name" value="Dienelactn_hydro"/>
</dbReference>
<dbReference type="Pfam" id="PF01738">
    <property type="entry name" value="DLH"/>
    <property type="match status" value="1"/>
</dbReference>
<name>A0A1M4Z3Z7_9FLAO</name>
<organism evidence="2 3">
    <name type="scientific">Flavobacterium fontis</name>
    <dbReference type="NCBI Taxonomy" id="1124188"/>
    <lineage>
        <taxon>Bacteria</taxon>
        <taxon>Pseudomonadati</taxon>
        <taxon>Bacteroidota</taxon>
        <taxon>Flavobacteriia</taxon>
        <taxon>Flavobacteriales</taxon>
        <taxon>Flavobacteriaceae</taxon>
        <taxon>Flavobacterium</taxon>
    </lineage>
</organism>
<keyword evidence="2" id="KW-0378">Hydrolase</keyword>
<evidence type="ECO:0000259" key="1">
    <source>
        <dbReference type="Pfam" id="PF01738"/>
    </source>
</evidence>
<dbReference type="STRING" id="1124188.SAMN05444377_10429"/>
<dbReference type="InterPro" id="IPR029058">
    <property type="entry name" value="AB_hydrolase_fold"/>
</dbReference>
<keyword evidence="3" id="KW-1185">Reference proteome</keyword>
<dbReference type="RefSeq" id="WP_073362145.1">
    <property type="nucleotide sequence ID" value="NZ_FQVQ01000004.1"/>
</dbReference>
<dbReference type="OrthoDB" id="9787933at2"/>
<dbReference type="Proteomes" id="UP000184147">
    <property type="component" value="Unassembled WGS sequence"/>
</dbReference>
<gene>
    <name evidence="2" type="ORF">SAMN05444377_10429</name>
</gene>